<dbReference type="AlphaFoldDB" id="A0A399QR89"/>
<evidence type="ECO:0000256" key="2">
    <source>
        <dbReference type="SAM" id="SignalP"/>
    </source>
</evidence>
<dbReference type="InterPro" id="IPR021395">
    <property type="entry name" value="DUF3035"/>
</dbReference>
<feature type="chain" id="PRO_5017480431" evidence="2">
    <location>
        <begin position="19"/>
        <end position="164"/>
    </location>
</feature>
<feature type="compositionally biased region" description="Polar residues" evidence="1">
    <location>
        <begin position="131"/>
        <end position="150"/>
    </location>
</feature>
<organism evidence="3 4">
    <name type="scientific">Henriciella barbarensis</name>
    <dbReference type="NCBI Taxonomy" id="86342"/>
    <lineage>
        <taxon>Bacteria</taxon>
        <taxon>Pseudomonadati</taxon>
        <taxon>Pseudomonadota</taxon>
        <taxon>Alphaproteobacteria</taxon>
        <taxon>Hyphomonadales</taxon>
        <taxon>Hyphomonadaceae</taxon>
        <taxon>Henriciella</taxon>
    </lineage>
</organism>
<feature type="signal peptide" evidence="2">
    <location>
        <begin position="1"/>
        <end position="18"/>
    </location>
</feature>
<sequence>MAPKQSILTAAAMSMLLAAGGCSILPGGGGSSSNAGPDEFRVVTKAPLSVPPEYNLRPPRAGTTVPVEADASRDTTVAAFGTQLGADASASERALVTAAGANAVNPRIRSIVDYEEGGLVRKTPEDADQIISYTGDGTVSDSATGDQPVSIQRGGGERIKLPGT</sequence>
<keyword evidence="2" id="KW-0732">Signal</keyword>
<evidence type="ECO:0000256" key="1">
    <source>
        <dbReference type="SAM" id="MobiDB-lite"/>
    </source>
</evidence>
<evidence type="ECO:0000313" key="4">
    <source>
        <dbReference type="Proteomes" id="UP000265431"/>
    </source>
</evidence>
<comment type="caution">
    <text evidence="3">The sequence shown here is derived from an EMBL/GenBank/DDBJ whole genome shotgun (WGS) entry which is preliminary data.</text>
</comment>
<dbReference type="EMBL" id="QWGB01000009">
    <property type="protein sequence ID" value="RIJ21446.1"/>
    <property type="molecule type" value="Genomic_DNA"/>
</dbReference>
<accession>A0A399QR89</accession>
<dbReference type="Pfam" id="PF11233">
    <property type="entry name" value="DUF3035"/>
    <property type="match status" value="1"/>
</dbReference>
<gene>
    <name evidence="3" type="ORF">D1224_13570</name>
</gene>
<dbReference type="RefSeq" id="WP_119380597.1">
    <property type="nucleotide sequence ID" value="NZ_QWGB01000009.1"/>
</dbReference>
<feature type="compositionally biased region" description="Basic and acidic residues" evidence="1">
    <location>
        <begin position="155"/>
        <end position="164"/>
    </location>
</feature>
<feature type="region of interest" description="Disordered" evidence="1">
    <location>
        <begin position="51"/>
        <end position="70"/>
    </location>
</feature>
<feature type="region of interest" description="Disordered" evidence="1">
    <location>
        <begin position="131"/>
        <end position="164"/>
    </location>
</feature>
<dbReference type="OrthoDB" id="8478256at2"/>
<evidence type="ECO:0000313" key="3">
    <source>
        <dbReference type="EMBL" id="RIJ21446.1"/>
    </source>
</evidence>
<reference evidence="3 4" key="1">
    <citation type="submission" date="2018-08" db="EMBL/GenBank/DDBJ databases">
        <title>Henriciella mobilis sp. nov., isolated from seawater.</title>
        <authorList>
            <person name="Cheng H."/>
            <person name="Wu Y.-H."/>
            <person name="Xu X.-W."/>
            <person name="Guo L.-L."/>
        </authorList>
    </citation>
    <scope>NUCLEOTIDE SEQUENCE [LARGE SCALE GENOMIC DNA]</scope>
    <source>
        <strain evidence="3 4">CCUG66934</strain>
    </source>
</reference>
<keyword evidence="4" id="KW-1185">Reference proteome</keyword>
<protein>
    <submittedName>
        <fullName evidence="3">DUF3035 domain-containing protein</fullName>
    </submittedName>
</protein>
<name>A0A399QR89_9PROT</name>
<dbReference type="PROSITE" id="PS51257">
    <property type="entry name" value="PROKAR_LIPOPROTEIN"/>
    <property type="match status" value="1"/>
</dbReference>
<proteinExistence type="predicted"/>
<dbReference type="Proteomes" id="UP000265431">
    <property type="component" value="Unassembled WGS sequence"/>
</dbReference>